<dbReference type="EMBL" id="JAACYA010000002">
    <property type="protein sequence ID" value="MBK3333401.1"/>
    <property type="molecule type" value="Genomic_DNA"/>
</dbReference>
<gene>
    <name evidence="2" type="ORF">GWK41_10025</name>
</gene>
<feature type="coiled-coil region" evidence="1">
    <location>
        <begin position="11"/>
        <end position="56"/>
    </location>
</feature>
<evidence type="ECO:0000256" key="1">
    <source>
        <dbReference type="SAM" id="Coils"/>
    </source>
</evidence>
<sequence length="60" mass="7139">MSKQLNLFNNLREAETTIEDTKKAVKIIEDIILPNLKELVEDFSELQEDIEYFENLLRKL</sequence>
<keyword evidence="1" id="KW-0175">Coiled coil</keyword>
<dbReference type="Proteomes" id="UP000772812">
    <property type="component" value="Unassembled WGS sequence"/>
</dbReference>
<evidence type="ECO:0000313" key="2">
    <source>
        <dbReference type="EMBL" id="MBK3333401.1"/>
    </source>
</evidence>
<reference evidence="2 3" key="1">
    <citation type="journal article" date="2021" name="Syst. Appl. Microbiol.">
        <title>Persephonella atlantica sp. nov.: How to adapt to physico-chemical gradients in high temperature hydrothermal habitats.</title>
        <authorList>
            <person name="Francois D.X."/>
            <person name="Godfroy A."/>
            <person name="Mathien C."/>
            <person name="Aube J."/>
            <person name="Cathalot C."/>
            <person name="Lesongeur F."/>
            <person name="L'Haridon S."/>
            <person name="Philippon X."/>
            <person name="Roussel E.G."/>
        </authorList>
    </citation>
    <scope>NUCLEOTIDE SEQUENCE [LARGE SCALE GENOMIC DNA]</scope>
    <source>
        <strain evidence="2 3">MO1340</strain>
    </source>
</reference>
<proteinExistence type="predicted"/>
<dbReference type="RefSeq" id="WP_200675016.1">
    <property type="nucleotide sequence ID" value="NZ_JAACYA010000002.1"/>
</dbReference>
<organism evidence="2 3">
    <name type="scientific">Persephonella atlantica</name>
    <dbReference type="NCBI Taxonomy" id="2699429"/>
    <lineage>
        <taxon>Bacteria</taxon>
        <taxon>Pseudomonadati</taxon>
        <taxon>Aquificota</taxon>
        <taxon>Aquificia</taxon>
        <taxon>Aquificales</taxon>
        <taxon>Hydrogenothermaceae</taxon>
        <taxon>Persephonella</taxon>
    </lineage>
</organism>
<keyword evidence="3" id="KW-1185">Reference proteome</keyword>
<comment type="caution">
    <text evidence="2">The sequence shown here is derived from an EMBL/GenBank/DDBJ whole genome shotgun (WGS) entry which is preliminary data.</text>
</comment>
<name>A0ABS1GKG7_9AQUI</name>
<protein>
    <submittedName>
        <fullName evidence="2">Uncharacterized protein</fullName>
    </submittedName>
</protein>
<accession>A0ABS1GKG7</accession>
<evidence type="ECO:0000313" key="3">
    <source>
        <dbReference type="Proteomes" id="UP000772812"/>
    </source>
</evidence>